<gene>
    <name evidence="2" type="ORF">DO83_14180</name>
</gene>
<dbReference type="PROSITE" id="PS51794">
    <property type="entry name" value="DAC"/>
    <property type="match status" value="1"/>
</dbReference>
<dbReference type="AlphaFoldDB" id="A0A1Q2CAB3"/>
<dbReference type="EMBL" id="CP012098">
    <property type="protein sequence ID" value="AQP40614.1"/>
    <property type="molecule type" value="Genomic_DNA"/>
</dbReference>
<dbReference type="Pfam" id="PF21750">
    <property type="entry name" value="DACNH"/>
    <property type="match status" value="1"/>
</dbReference>
<name>A0A1Q2CAB3_ANAHA</name>
<dbReference type="Pfam" id="PF02457">
    <property type="entry name" value="DAC"/>
    <property type="match status" value="1"/>
</dbReference>
<dbReference type="RefSeq" id="WP_077327329.1">
    <property type="nucleotide sequence ID" value="NZ_CP012098.1"/>
</dbReference>
<dbReference type="InterPro" id="IPR048555">
    <property type="entry name" value="DACNH"/>
</dbReference>
<dbReference type="InterPro" id="IPR036888">
    <property type="entry name" value="DNA_integrity_DisA_N_sf"/>
</dbReference>
<organism evidence="2 3">
    <name type="scientific">Anaerostipes hadrus</name>
    <dbReference type="NCBI Taxonomy" id="649756"/>
    <lineage>
        <taxon>Bacteria</taxon>
        <taxon>Bacillati</taxon>
        <taxon>Bacillota</taxon>
        <taxon>Clostridia</taxon>
        <taxon>Lachnospirales</taxon>
        <taxon>Lachnospiraceae</taxon>
        <taxon>Anaerostipes</taxon>
    </lineage>
</organism>
<protein>
    <recommendedName>
        <fullName evidence="1">DAC domain-containing protein</fullName>
    </recommendedName>
</protein>
<evidence type="ECO:0000313" key="3">
    <source>
        <dbReference type="Proteomes" id="UP000188159"/>
    </source>
</evidence>
<dbReference type="Proteomes" id="UP000188159">
    <property type="component" value="Chromosome"/>
</dbReference>
<feature type="domain" description="DAC" evidence="1">
    <location>
        <begin position="298"/>
        <end position="448"/>
    </location>
</feature>
<evidence type="ECO:0000259" key="1">
    <source>
        <dbReference type="PROSITE" id="PS51794"/>
    </source>
</evidence>
<accession>A0A1Q2CAB3</accession>
<dbReference type="InterPro" id="IPR003390">
    <property type="entry name" value="DNA_integrity_scan_DisA_N"/>
</dbReference>
<evidence type="ECO:0000313" key="2">
    <source>
        <dbReference type="EMBL" id="AQP40614.1"/>
    </source>
</evidence>
<proteinExistence type="predicted"/>
<dbReference type="Gene3D" id="3.40.1700.10">
    <property type="entry name" value="DNA integrity scanning protein, DisA, N-terminal domain"/>
    <property type="match status" value="1"/>
</dbReference>
<reference evidence="2 3" key="1">
    <citation type="journal article" date="2016" name="Sci. Rep.">
        <title>Accelerated dysbiosis of gut microbiota during aggravation of DSS-induced colitis by a butyrate-producing bacterium.</title>
        <authorList>
            <person name="Zhang Q."/>
            <person name="Wu Y."/>
            <person name="Wang J."/>
            <person name="Wu G."/>
            <person name="Long W."/>
            <person name="Xue Z."/>
            <person name="Wang L."/>
            <person name="Zhang X."/>
            <person name="Pang X."/>
            <person name="Zhao Y."/>
            <person name="Zhao L."/>
            <person name="Zhang C."/>
        </authorList>
    </citation>
    <scope>NUCLEOTIDE SEQUENCE [LARGE SCALE GENOMIC DNA]</scope>
    <source>
        <strain evidence="2 3">BPB5</strain>
    </source>
</reference>
<sequence>MIVEYARDNKNKTMELEEYAGSFYKYMGFAETDPRKTFRLLRYHRNPNKIVCYRDIDESLKEELGKLQDDFSKIYCGEQWVISEKMDRKDDIYFVFAIYNNVKVENEMIKKYVLYQIEAFFNNVCGVENIDVVDGNIFIMNMIYEKAIAFVDDKIRNHIISLRRGSYTIVAEEISRIAYMPYEGDELQNKYMVFMDEDKTSDIYFEQAKENSLLVGEVKKIRKLLEITYERDGEGLYLKCNGNMVRGYVLSKNISKESYIIEFSGKGKWSFYCYGDKNSRIIFKDRTVQISKNNDEEKANFYSYYTKIFGKGNDKYKENIWIIVENAKKQKHGTMLLFSKKASEEKKRLCSAGYQVTINGHMDYKYIEAVTGIDGAVLLDDTGEIYMIGVILDGEMPPKGMRMDRGARYNSAVRYSFAHKNEEHLLIVISEDGDCNFINYKLMFENKL</sequence>